<proteinExistence type="predicted"/>
<gene>
    <name evidence="2" type="ORF">ENO08_01970</name>
</gene>
<dbReference type="InterPro" id="IPR041916">
    <property type="entry name" value="Anti_sigma_zinc_sf"/>
</dbReference>
<dbReference type="Gene3D" id="1.10.10.1320">
    <property type="entry name" value="Anti-sigma factor, zinc-finger domain"/>
    <property type="match status" value="1"/>
</dbReference>
<reference evidence="2" key="1">
    <citation type="journal article" date="2020" name="mSystems">
        <title>Genome- and Community-Level Interaction Insights into Carbon Utilization and Element Cycling Functions of Hydrothermarchaeota in Hydrothermal Sediment.</title>
        <authorList>
            <person name="Zhou Z."/>
            <person name="Liu Y."/>
            <person name="Xu W."/>
            <person name="Pan J."/>
            <person name="Luo Z.H."/>
            <person name="Li M."/>
        </authorList>
    </citation>
    <scope>NUCLEOTIDE SEQUENCE [LARGE SCALE GENOMIC DNA]</scope>
    <source>
        <strain evidence="2">SpSt-1233</strain>
    </source>
</reference>
<feature type="domain" description="Putative zinc-finger" evidence="1">
    <location>
        <begin position="12"/>
        <end position="37"/>
    </location>
</feature>
<evidence type="ECO:0000313" key="2">
    <source>
        <dbReference type="EMBL" id="HER43209.1"/>
    </source>
</evidence>
<dbReference type="EMBL" id="DSEC01000138">
    <property type="protein sequence ID" value="HER43209.1"/>
    <property type="molecule type" value="Genomic_DNA"/>
</dbReference>
<comment type="caution">
    <text evidence="2">The sequence shown here is derived from an EMBL/GenBank/DDBJ whole genome shotgun (WGS) entry which is preliminary data.</text>
</comment>
<protein>
    <recommendedName>
        <fullName evidence="1">Putative zinc-finger domain-containing protein</fullName>
    </recommendedName>
</protein>
<sequence length="53" mass="6028">MSCNRIETDGMRYIDGEMSAAERNAFEEHLASCEECRLGIDELGRVERLTGMM</sequence>
<dbReference type="InterPro" id="IPR027383">
    <property type="entry name" value="Znf_put"/>
</dbReference>
<evidence type="ECO:0000259" key="1">
    <source>
        <dbReference type="Pfam" id="PF13490"/>
    </source>
</evidence>
<dbReference type="Proteomes" id="UP000886069">
    <property type="component" value="Unassembled WGS sequence"/>
</dbReference>
<dbReference type="AlphaFoldDB" id="A0A7V2AU07"/>
<name>A0A7V2AU07_UNCEI</name>
<dbReference type="Pfam" id="PF13490">
    <property type="entry name" value="zf-HC2"/>
    <property type="match status" value="1"/>
</dbReference>
<accession>A0A7V2AU07</accession>
<organism evidence="2">
    <name type="scientific">Eiseniibacteriota bacterium</name>
    <dbReference type="NCBI Taxonomy" id="2212470"/>
    <lineage>
        <taxon>Bacteria</taxon>
        <taxon>Candidatus Eiseniibacteriota</taxon>
    </lineage>
</organism>
<feature type="non-terminal residue" evidence="2">
    <location>
        <position position="53"/>
    </location>
</feature>